<proteinExistence type="predicted"/>
<dbReference type="GO" id="GO:0016460">
    <property type="term" value="C:myosin II complex"/>
    <property type="evidence" value="ECO:0007669"/>
    <property type="project" value="TreeGrafter"/>
</dbReference>
<dbReference type="InterPro" id="IPR050230">
    <property type="entry name" value="CALM/Myosin/TropC-like"/>
</dbReference>
<evidence type="ECO:0000259" key="4">
    <source>
        <dbReference type="PROSITE" id="PS50222"/>
    </source>
</evidence>
<dbReference type="InterPro" id="IPR018247">
    <property type="entry name" value="EF_Hand_1_Ca_BS"/>
</dbReference>
<dbReference type="FunFam" id="1.10.238.10:FF:000178">
    <property type="entry name" value="Calmodulin-2 A"/>
    <property type="match status" value="1"/>
</dbReference>
<dbReference type="SMART" id="SM00054">
    <property type="entry name" value="EFh"/>
    <property type="match status" value="4"/>
</dbReference>
<gene>
    <name evidence="5" type="ORF">DILT_LOCUS19337</name>
</gene>
<evidence type="ECO:0000256" key="3">
    <source>
        <dbReference type="ARBA" id="ARBA00022837"/>
    </source>
</evidence>
<dbReference type="CDD" id="cd00051">
    <property type="entry name" value="EFh"/>
    <property type="match status" value="2"/>
</dbReference>
<keyword evidence="6" id="KW-1185">Reference proteome</keyword>
<evidence type="ECO:0000313" key="5">
    <source>
        <dbReference type="EMBL" id="VDN44451.1"/>
    </source>
</evidence>
<feature type="domain" description="EF-hand" evidence="4">
    <location>
        <begin position="9"/>
        <end position="44"/>
    </location>
</feature>
<keyword evidence="3" id="KW-0106">Calcium</keyword>
<sequence length="152" mass="17761">MAGANLREEQLEELREAFALFDRDHDGFISMSEMKTMMKQFSRACTTEEAREIFAKIDTNNDGRIDFREFVTMMTPLVEESKDDDLHFKMAFEFFDKNNDGEITTMELKQVLHTLHLRLTDAEIDEMILEADANGNGQVSYDEFLKMMKKHT</sequence>
<evidence type="ECO:0000256" key="2">
    <source>
        <dbReference type="ARBA" id="ARBA00022737"/>
    </source>
</evidence>
<dbReference type="EMBL" id="UYRU01111553">
    <property type="protein sequence ID" value="VDN44451.1"/>
    <property type="molecule type" value="Genomic_DNA"/>
</dbReference>
<dbReference type="PROSITE" id="PS00018">
    <property type="entry name" value="EF_HAND_1"/>
    <property type="match status" value="4"/>
</dbReference>
<dbReference type="GO" id="GO:0005509">
    <property type="term" value="F:calcium ion binding"/>
    <property type="evidence" value="ECO:0007669"/>
    <property type="project" value="InterPro"/>
</dbReference>
<keyword evidence="1" id="KW-0479">Metal-binding</keyword>
<dbReference type="PROSITE" id="PS50222">
    <property type="entry name" value="EF_HAND_2"/>
    <property type="match status" value="4"/>
</dbReference>
<feature type="domain" description="EF-hand" evidence="4">
    <location>
        <begin position="119"/>
        <end position="152"/>
    </location>
</feature>
<evidence type="ECO:0000256" key="1">
    <source>
        <dbReference type="ARBA" id="ARBA00022723"/>
    </source>
</evidence>
<dbReference type="PANTHER" id="PTHR23048:SF0">
    <property type="entry name" value="CALMODULIN LIKE 3"/>
    <property type="match status" value="1"/>
</dbReference>
<dbReference type="InterPro" id="IPR011992">
    <property type="entry name" value="EF-hand-dom_pair"/>
</dbReference>
<reference evidence="5 6" key="1">
    <citation type="submission" date="2018-11" db="EMBL/GenBank/DDBJ databases">
        <authorList>
            <consortium name="Pathogen Informatics"/>
        </authorList>
    </citation>
    <scope>NUCLEOTIDE SEQUENCE [LARGE SCALE GENOMIC DNA]</scope>
</reference>
<dbReference type="AlphaFoldDB" id="A0A3P7PNB9"/>
<dbReference type="Pfam" id="PF13499">
    <property type="entry name" value="EF-hand_7"/>
    <property type="match status" value="2"/>
</dbReference>
<dbReference type="SUPFAM" id="SSF47473">
    <property type="entry name" value="EF-hand"/>
    <property type="match status" value="1"/>
</dbReference>
<dbReference type="Proteomes" id="UP000281553">
    <property type="component" value="Unassembled WGS sequence"/>
</dbReference>
<dbReference type="Gene3D" id="1.10.238.10">
    <property type="entry name" value="EF-hand"/>
    <property type="match status" value="2"/>
</dbReference>
<feature type="domain" description="EF-hand" evidence="4">
    <location>
        <begin position="83"/>
        <end position="118"/>
    </location>
</feature>
<dbReference type="InterPro" id="IPR002048">
    <property type="entry name" value="EF_hand_dom"/>
</dbReference>
<feature type="domain" description="EF-hand" evidence="4">
    <location>
        <begin position="45"/>
        <end position="80"/>
    </location>
</feature>
<organism evidence="5 6">
    <name type="scientific">Dibothriocephalus latus</name>
    <name type="common">Fish tapeworm</name>
    <name type="synonym">Diphyllobothrium latum</name>
    <dbReference type="NCBI Taxonomy" id="60516"/>
    <lineage>
        <taxon>Eukaryota</taxon>
        <taxon>Metazoa</taxon>
        <taxon>Spiralia</taxon>
        <taxon>Lophotrochozoa</taxon>
        <taxon>Platyhelminthes</taxon>
        <taxon>Cestoda</taxon>
        <taxon>Eucestoda</taxon>
        <taxon>Diphyllobothriidea</taxon>
        <taxon>Diphyllobothriidae</taxon>
        <taxon>Dibothriocephalus</taxon>
    </lineage>
</organism>
<dbReference type="PANTHER" id="PTHR23048">
    <property type="entry name" value="MYOSIN LIGHT CHAIN 1, 3"/>
    <property type="match status" value="1"/>
</dbReference>
<name>A0A3P7PNB9_DIBLA</name>
<protein>
    <recommendedName>
        <fullName evidence="4">EF-hand domain-containing protein</fullName>
    </recommendedName>
</protein>
<dbReference type="FunFam" id="1.10.238.10:FF:000336">
    <property type="entry name" value="HLH domain-containing protein"/>
    <property type="match status" value="1"/>
</dbReference>
<evidence type="ECO:0000313" key="6">
    <source>
        <dbReference type="Proteomes" id="UP000281553"/>
    </source>
</evidence>
<accession>A0A3P7PNB9</accession>
<keyword evidence="2" id="KW-0677">Repeat</keyword>
<dbReference type="OrthoDB" id="6056548at2759"/>